<name>A0A1I8PFP8_STOCA</name>
<sequence length="155" mass="18201">MKELFETINPILKEIRKRIDDLTFSLNKEDAVLGELKADLIKQRIESNTRWEVIAKKLDEQDSLIRSLEAKVSRFDPLAKQSEVPRVRIKQMIEDLEAFNRLDPLTKQQKLLLSDIETNEWKTILRRQDGSVNFYRNWADYKSGFGNPDGEFFIG</sequence>
<dbReference type="OrthoDB" id="6145874at2759"/>
<dbReference type="InterPro" id="IPR036056">
    <property type="entry name" value="Fibrinogen-like_C"/>
</dbReference>
<dbReference type="InterPro" id="IPR014716">
    <property type="entry name" value="Fibrinogen_a/b/g_C_1"/>
</dbReference>
<proteinExistence type="predicted"/>
<dbReference type="AlphaFoldDB" id="A0A1I8PFP8"/>
<accession>A0A1I8PFP8</accession>
<dbReference type="InterPro" id="IPR002181">
    <property type="entry name" value="Fibrinogen_a/b/g_C_dom"/>
</dbReference>
<dbReference type="Pfam" id="PF00147">
    <property type="entry name" value="Fibrinogen_C"/>
    <property type="match status" value="1"/>
</dbReference>
<gene>
    <name evidence="2" type="primary">106094185</name>
</gene>
<evidence type="ECO:0000259" key="1">
    <source>
        <dbReference type="PROSITE" id="PS51406"/>
    </source>
</evidence>
<dbReference type="GO" id="GO:0005615">
    <property type="term" value="C:extracellular space"/>
    <property type="evidence" value="ECO:0007669"/>
    <property type="project" value="TreeGrafter"/>
</dbReference>
<keyword evidence="3" id="KW-1185">Reference proteome</keyword>
<dbReference type="PANTHER" id="PTHR19143">
    <property type="entry name" value="FIBRINOGEN/TENASCIN/ANGIOPOEITIN"/>
    <property type="match status" value="1"/>
</dbReference>
<dbReference type="InterPro" id="IPR050373">
    <property type="entry name" value="Fibrinogen_C-term_domain"/>
</dbReference>
<dbReference type="EnsemblMetazoa" id="SCAU007635-RA">
    <property type="protein sequence ID" value="SCAU007635-PA"/>
    <property type="gene ID" value="SCAU007635"/>
</dbReference>
<reference evidence="2" key="1">
    <citation type="submission" date="2020-05" db="UniProtKB">
        <authorList>
            <consortium name="EnsemblMetazoa"/>
        </authorList>
    </citation>
    <scope>IDENTIFICATION</scope>
    <source>
        <strain evidence="2">USDA</strain>
    </source>
</reference>
<dbReference type="SUPFAM" id="SSF56496">
    <property type="entry name" value="Fibrinogen C-terminal domain-like"/>
    <property type="match status" value="1"/>
</dbReference>
<dbReference type="STRING" id="35570.A0A1I8PFP8"/>
<organism evidence="2 3">
    <name type="scientific">Stomoxys calcitrans</name>
    <name type="common">Stable fly</name>
    <name type="synonym">Conops calcitrans</name>
    <dbReference type="NCBI Taxonomy" id="35570"/>
    <lineage>
        <taxon>Eukaryota</taxon>
        <taxon>Metazoa</taxon>
        <taxon>Ecdysozoa</taxon>
        <taxon>Arthropoda</taxon>
        <taxon>Hexapoda</taxon>
        <taxon>Insecta</taxon>
        <taxon>Pterygota</taxon>
        <taxon>Neoptera</taxon>
        <taxon>Endopterygota</taxon>
        <taxon>Diptera</taxon>
        <taxon>Brachycera</taxon>
        <taxon>Muscomorpha</taxon>
        <taxon>Muscoidea</taxon>
        <taxon>Muscidae</taxon>
        <taxon>Stomoxys</taxon>
    </lineage>
</organism>
<protein>
    <recommendedName>
        <fullName evidence="1">Fibrinogen C-terminal domain-containing protein</fullName>
    </recommendedName>
</protein>
<dbReference type="VEuPathDB" id="VectorBase:SCAU007635"/>
<evidence type="ECO:0000313" key="2">
    <source>
        <dbReference type="EnsemblMetazoa" id="SCAU007635-PA"/>
    </source>
</evidence>
<evidence type="ECO:0000313" key="3">
    <source>
        <dbReference type="Proteomes" id="UP000095300"/>
    </source>
</evidence>
<dbReference type="Gene3D" id="3.90.215.10">
    <property type="entry name" value="Gamma Fibrinogen, chain A, domain 1"/>
    <property type="match status" value="1"/>
</dbReference>
<dbReference type="Proteomes" id="UP000095300">
    <property type="component" value="Unassembled WGS sequence"/>
</dbReference>
<feature type="domain" description="Fibrinogen C-terminal" evidence="1">
    <location>
        <begin position="59"/>
        <end position="155"/>
    </location>
</feature>
<dbReference type="PROSITE" id="PS51406">
    <property type="entry name" value="FIBRINOGEN_C_2"/>
    <property type="match status" value="1"/>
</dbReference>